<sequence length="203" mass="22811">MKCVLHIIFAFICAANSAKILGIVPTPSYSHQIAYQSLWKELSLRGHQVTTITTQPINDPKLVNLTEIDVKHLQTNSLILEAVTDSGGNTIAEVRHYFQMMIQAIDAQLDYDPIKRLISDQDENFDLVIVEYFFGSPLAFATRFNCPSIGMVSVDAWNVMHHSVGNPTHPILYPDSIALFPQTLSLAERVANFFLLYFCRAPL</sequence>
<feature type="chain" id="PRO_5042881172" description="Ecdysteroid UDP-glucosyltransferase" evidence="1">
    <location>
        <begin position="18"/>
        <end position="203"/>
    </location>
</feature>
<keyword evidence="3" id="KW-1185">Reference proteome</keyword>
<gene>
    <name evidence="2" type="ORF">RI129_012499</name>
</gene>
<evidence type="ECO:0000313" key="3">
    <source>
        <dbReference type="Proteomes" id="UP001329430"/>
    </source>
</evidence>
<protein>
    <recommendedName>
        <fullName evidence="4">Ecdysteroid UDP-glucosyltransferase</fullName>
    </recommendedName>
</protein>
<organism evidence="2 3">
    <name type="scientific">Pyrocoelia pectoralis</name>
    <dbReference type="NCBI Taxonomy" id="417401"/>
    <lineage>
        <taxon>Eukaryota</taxon>
        <taxon>Metazoa</taxon>
        <taxon>Ecdysozoa</taxon>
        <taxon>Arthropoda</taxon>
        <taxon>Hexapoda</taxon>
        <taxon>Insecta</taxon>
        <taxon>Pterygota</taxon>
        <taxon>Neoptera</taxon>
        <taxon>Endopterygota</taxon>
        <taxon>Coleoptera</taxon>
        <taxon>Polyphaga</taxon>
        <taxon>Elateriformia</taxon>
        <taxon>Elateroidea</taxon>
        <taxon>Lampyridae</taxon>
        <taxon>Lampyrinae</taxon>
        <taxon>Pyrocoelia</taxon>
    </lineage>
</organism>
<proteinExistence type="predicted"/>
<dbReference type="Gene3D" id="3.40.50.2000">
    <property type="entry name" value="Glycogen Phosphorylase B"/>
    <property type="match status" value="1"/>
</dbReference>
<evidence type="ECO:0008006" key="4">
    <source>
        <dbReference type="Google" id="ProtNLM"/>
    </source>
</evidence>
<reference evidence="2 3" key="1">
    <citation type="journal article" date="2024" name="Insects">
        <title>An Improved Chromosome-Level Genome Assembly of the Firefly Pyrocoelia pectoralis.</title>
        <authorList>
            <person name="Fu X."/>
            <person name="Meyer-Rochow V.B."/>
            <person name="Ballantyne L."/>
            <person name="Zhu X."/>
        </authorList>
    </citation>
    <scope>NUCLEOTIDE SEQUENCE [LARGE SCALE GENOMIC DNA]</scope>
    <source>
        <strain evidence="2">XCY_ONT2</strain>
    </source>
</reference>
<comment type="caution">
    <text evidence="2">The sequence shown here is derived from an EMBL/GenBank/DDBJ whole genome shotgun (WGS) entry which is preliminary data.</text>
</comment>
<feature type="signal peptide" evidence="1">
    <location>
        <begin position="1"/>
        <end position="17"/>
    </location>
</feature>
<keyword evidence="1" id="KW-0732">Signal</keyword>
<evidence type="ECO:0000256" key="1">
    <source>
        <dbReference type="SAM" id="SignalP"/>
    </source>
</evidence>
<name>A0AAN7V6D1_9COLE</name>
<dbReference type="SUPFAM" id="SSF53756">
    <property type="entry name" value="UDP-Glycosyltransferase/glycogen phosphorylase"/>
    <property type="match status" value="1"/>
</dbReference>
<dbReference type="Proteomes" id="UP001329430">
    <property type="component" value="Chromosome 10"/>
</dbReference>
<dbReference type="AlphaFoldDB" id="A0AAN7V6D1"/>
<accession>A0AAN7V6D1</accession>
<dbReference type="EMBL" id="JAVRBK010000010">
    <property type="protein sequence ID" value="KAK5638204.1"/>
    <property type="molecule type" value="Genomic_DNA"/>
</dbReference>
<evidence type="ECO:0000313" key="2">
    <source>
        <dbReference type="EMBL" id="KAK5638204.1"/>
    </source>
</evidence>